<gene>
    <name evidence="1" type="primary">EVAR_59862_1</name>
    <name evidence="1" type="ORF">TNCT_243621</name>
</gene>
<dbReference type="AlphaFoldDB" id="A0A8X6H2D4"/>
<sequence>MYSIEWQKREQPYMHLLVWLQTKICPDQVDSIISAEIPGKEEDPILYEVVTKNMIHGPFCNRNSKTHDALLMASAVRGFPGKCCNRHRQEMMVIPYTVSENQVMVAMWSLVEHQNLECWRVLTTLSCTLFSITLHNLQSTHKCGVLKLSQKHQVHLQE</sequence>
<comment type="caution">
    <text evidence="1">The sequence shown here is derived from an EMBL/GenBank/DDBJ whole genome shotgun (WGS) entry which is preliminary data.</text>
</comment>
<proteinExistence type="predicted"/>
<protein>
    <submittedName>
        <fullName evidence="1">Helitron_like_N domain-containing protein</fullName>
    </submittedName>
</protein>
<accession>A0A8X6H2D4</accession>
<organism evidence="1 2">
    <name type="scientific">Trichonephila clavata</name>
    <name type="common">Joro spider</name>
    <name type="synonym">Nephila clavata</name>
    <dbReference type="NCBI Taxonomy" id="2740835"/>
    <lineage>
        <taxon>Eukaryota</taxon>
        <taxon>Metazoa</taxon>
        <taxon>Ecdysozoa</taxon>
        <taxon>Arthropoda</taxon>
        <taxon>Chelicerata</taxon>
        <taxon>Arachnida</taxon>
        <taxon>Araneae</taxon>
        <taxon>Araneomorphae</taxon>
        <taxon>Entelegynae</taxon>
        <taxon>Araneoidea</taxon>
        <taxon>Nephilidae</taxon>
        <taxon>Trichonephila</taxon>
    </lineage>
</organism>
<name>A0A8X6H2D4_TRICU</name>
<dbReference type="Proteomes" id="UP000887116">
    <property type="component" value="Unassembled WGS sequence"/>
</dbReference>
<keyword evidence="2" id="KW-1185">Reference proteome</keyword>
<dbReference type="EMBL" id="BMAO01017481">
    <property type="protein sequence ID" value="GFR15991.1"/>
    <property type="molecule type" value="Genomic_DNA"/>
</dbReference>
<evidence type="ECO:0000313" key="1">
    <source>
        <dbReference type="EMBL" id="GFR15991.1"/>
    </source>
</evidence>
<evidence type="ECO:0000313" key="2">
    <source>
        <dbReference type="Proteomes" id="UP000887116"/>
    </source>
</evidence>
<reference evidence="1" key="1">
    <citation type="submission" date="2020-07" db="EMBL/GenBank/DDBJ databases">
        <title>Multicomponent nature underlies the extraordinary mechanical properties of spider dragline silk.</title>
        <authorList>
            <person name="Kono N."/>
            <person name="Nakamura H."/>
            <person name="Mori M."/>
            <person name="Yoshida Y."/>
            <person name="Ohtoshi R."/>
            <person name="Malay A.D."/>
            <person name="Moran D.A.P."/>
            <person name="Tomita M."/>
            <person name="Numata K."/>
            <person name="Arakawa K."/>
        </authorList>
    </citation>
    <scope>NUCLEOTIDE SEQUENCE</scope>
</reference>